<keyword evidence="3" id="KW-0704">Schiff base</keyword>
<dbReference type="Proteomes" id="UP000270219">
    <property type="component" value="Unassembled WGS sequence"/>
</dbReference>
<accession>A0A498D1W1</accession>
<dbReference type="Pfam" id="PF00923">
    <property type="entry name" value="TAL_FSA"/>
    <property type="match status" value="1"/>
</dbReference>
<dbReference type="GO" id="GO:0005975">
    <property type="term" value="P:carbohydrate metabolic process"/>
    <property type="evidence" value="ECO:0007669"/>
    <property type="project" value="InterPro"/>
</dbReference>
<dbReference type="OrthoDB" id="9807051at2"/>
<evidence type="ECO:0000313" key="4">
    <source>
        <dbReference type="EMBL" id="RLL41130.1"/>
    </source>
</evidence>
<evidence type="ECO:0000256" key="2">
    <source>
        <dbReference type="ARBA" id="ARBA00022490"/>
    </source>
</evidence>
<dbReference type="GO" id="GO:0005737">
    <property type="term" value="C:cytoplasm"/>
    <property type="evidence" value="ECO:0007669"/>
    <property type="project" value="UniProtKB-SubCell"/>
</dbReference>
<dbReference type="EMBL" id="RCHR01000009">
    <property type="protein sequence ID" value="RLL41130.1"/>
    <property type="molecule type" value="Genomic_DNA"/>
</dbReference>
<evidence type="ECO:0000313" key="5">
    <source>
        <dbReference type="Proteomes" id="UP000270219"/>
    </source>
</evidence>
<keyword evidence="2" id="KW-0963">Cytoplasm</keyword>
<dbReference type="PANTHER" id="PTHR10683">
    <property type="entry name" value="TRANSALDOLASE"/>
    <property type="match status" value="1"/>
</dbReference>
<sequence>MKLYIDSANIESISWLNEYYPIAGVTTNPSILVKEEKPYLEVLKEIRSIIGNDKELFVQALGDKAEEILDEARFITNELSGNLIVKVPVTEEGIKAIKLLTAENIPSLATTVYTAFQALIAAKSGAKYVAPYVNRIDNLSGNGGLVVKEISELFTAYGLSCEILAASFKNLQQVHDVCLAGAEAVTVAPDIIESMVAFPSTASDVVDFKRQWVNAFGENRTNLTNT</sequence>
<dbReference type="RefSeq" id="WP_121524792.1">
    <property type="nucleotide sequence ID" value="NZ_RCHR01000009.1"/>
</dbReference>
<dbReference type="PROSITE" id="PS00958">
    <property type="entry name" value="TRANSALDOLASE_2"/>
    <property type="match status" value="1"/>
</dbReference>
<name>A0A498D1W1_9BACI</name>
<evidence type="ECO:0000256" key="3">
    <source>
        <dbReference type="ARBA" id="ARBA00023270"/>
    </source>
</evidence>
<gene>
    <name evidence="4" type="ORF">D8M04_17970</name>
</gene>
<comment type="caution">
    <text evidence="4">The sequence shown here is derived from an EMBL/GenBank/DDBJ whole genome shotgun (WGS) entry which is preliminary data.</text>
</comment>
<proteinExistence type="predicted"/>
<dbReference type="CDD" id="cd00956">
    <property type="entry name" value="Transaldolase_FSA"/>
    <property type="match status" value="1"/>
</dbReference>
<evidence type="ECO:0000256" key="1">
    <source>
        <dbReference type="ARBA" id="ARBA00004496"/>
    </source>
</evidence>
<dbReference type="Gene3D" id="3.20.20.70">
    <property type="entry name" value="Aldolase class I"/>
    <property type="match status" value="1"/>
</dbReference>
<dbReference type="InterPro" id="IPR018225">
    <property type="entry name" value="Transaldolase_AS"/>
</dbReference>
<protein>
    <submittedName>
        <fullName evidence="4">Fructose-6-phosphate aldolase</fullName>
    </submittedName>
</protein>
<dbReference type="PANTHER" id="PTHR10683:SF36">
    <property type="entry name" value="TRANSALDOLASE"/>
    <property type="match status" value="1"/>
</dbReference>
<dbReference type="AlphaFoldDB" id="A0A498D1W1"/>
<dbReference type="PROSITE" id="PS01054">
    <property type="entry name" value="TRANSALDOLASE_1"/>
    <property type="match status" value="1"/>
</dbReference>
<dbReference type="InterPro" id="IPR033919">
    <property type="entry name" value="TSA/FSA_arc/bac"/>
</dbReference>
<keyword evidence="5" id="KW-1185">Reference proteome</keyword>
<dbReference type="FunFam" id="3.20.20.70:FF:000018">
    <property type="entry name" value="Probable transaldolase"/>
    <property type="match status" value="1"/>
</dbReference>
<dbReference type="InterPro" id="IPR013785">
    <property type="entry name" value="Aldolase_TIM"/>
</dbReference>
<dbReference type="GO" id="GO:0016832">
    <property type="term" value="F:aldehyde-lyase activity"/>
    <property type="evidence" value="ECO:0007669"/>
    <property type="project" value="InterPro"/>
</dbReference>
<organism evidence="4 5">
    <name type="scientific">Oceanobacillus piezotolerans</name>
    <dbReference type="NCBI Taxonomy" id="2448030"/>
    <lineage>
        <taxon>Bacteria</taxon>
        <taxon>Bacillati</taxon>
        <taxon>Bacillota</taxon>
        <taxon>Bacilli</taxon>
        <taxon>Bacillales</taxon>
        <taxon>Bacillaceae</taxon>
        <taxon>Oceanobacillus</taxon>
    </lineage>
</organism>
<dbReference type="InterPro" id="IPR001585">
    <property type="entry name" value="TAL/FSA"/>
</dbReference>
<dbReference type="SUPFAM" id="SSF51569">
    <property type="entry name" value="Aldolase"/>
    <property type="match status" value="1"/>
</dbReference>
<comment type="subcellular location">
    <subcellularLocation>
        <location evidence="1">Cytoplasm</location>
    </subcellularLocation>
</comment>
<reference evidence="4 5" key="1">
    <citation type="submission" date="2018-10" db="EMBL/GenBank/DDBJ databases">
        <title>Oceanobacillus sp. YLB-02 draft genome.</title>
        <authorList>
            <person name="Yu L."/>
        </authorList>
    </citation>
    <scope>NUCLEOTIDE SEQUENCE [LARGE SCALE GENOMIC DNA]</scope>
    <source>
        <strain evidence="4 5">YLB-02</strain>
    </source>
</reference>